<evidence type="ECO:0000313" key="2">
    <source>
        <dbReference type="EMBL" id="AZQ63072.1"/>
    </source>
</evidence>
<reference evidence="2 3" key="1">
    <citation type="submission" date="2018-12" db="EMBL/GenBank/DDBJ databases">
        <title>Flammeovirga pectinis sp. nov., isolated from the gut of the Korean scallop, Patinopecten yessoensis.</title>
        <authorList>
            <person name="Bae J.-W."/>
            <person name="Jeong Y.-S."/>
            <person name="Kang W."/>
        </authorList>
    </citation>
    <scope>NUCLEOTIDE SEQUENCE [LARGE SCALE GENOMIC DNA]</scope>
    <source>
        <strain evidence="2 3">L12M1</strain>
    </source>
</reference>
<feature type="transmembrane region" description="Helical" evidence="1">
    <location>
        <begin position="95"/>
        <end position="114"/>
    </location>
</feature>
<dbReference type="RefSeq" id="WP_126615210.1">
    <property type="nucleotide sequence ID" value="NZ_CP034562.1"/>
</dbReference>
<sequence>MKKYIIITIRILIAIILVQTLRFKFSAHPDSVFIFSQVGLEPFGRVSIGIMELIASILILIPRTAWIGAGLTLGIIAGAILMHLTVIGIEVNGDGGSLFFLAIITEILSGIVLWDQRKHIPYLFDISYKL</sequence>
<dbReference type="EMBL" id="CP034562">
    <property type="protein sequence ID" value="AZQ63072.1"/>
    <property type="molecule type" value="Genomic_DNA"/>
</dbReference>
<feature type="transmembrane region" description="Helical" evidence="1">
    <location>
        <begin position="68"/>
        <end position="89"/>
    </location>
</feature>
<keyword evidence="1" id="KW-0812">Transmembrane</keyword>
<dbReference type="KEGG" id="fll:EI427_12740"/>
<keyword evidence="1" id="KW-0472">Membrane</keyword>
<evidence type="ECO:0000256" key="1">
    <source>
        <dbReference type="SAM" id="Phobius"/>
    </source>
</evidence>
<dbReference type="OrthoDB" id="8161897at2"/>
<keyword evidence="1" id="KW-1133">Transmembrane helix</keyword>
<organism evidence="2 3">
    <name type="scientific">Flammeovirga pectinis</name>
    <dbReference type="NCBI Taxonomy" id="2494373"/>
    <lineage>
        <taxon>Bacteria</taxon>
        <taxon>Pseudomonadati</taxon>
        <taxon>Bacteroidota</taxon>
        <taxon>Cytophagia</taxon>
        <taxon>Cytophagales</taxon>
        <taxon>Flammeovirgaceae</taxon>
        <taxon>Flammeovirga</taxon>
    </lineage>
</organism>
<name>A0A3Q9FRJ0_9BACT</name>
<accession>A0A3Q9FRJ0</accession>
<dbReference type="AlphaFoldDB" id="A0A3Q9FRJ0"/>
<feature type="transmembrane region" description="Helical" evidence="1">
    <location>
        <begin position="43"/>
        <end position="61"/>
    </location>
</feature>
<keyword evidence="3" id="KW-1185">Reference proteome</keyword>
<gene>
    <name evidence="2" type="ORF">EI427_12740</name>
</gene>
<evidence type="ECO:0000313" key="3">
    <source>
        <dbReference type="Proteomes" id="UP000267268"/>
    </source>
</evidence>
<protein>
    <submittedName>
        <fullName evidence="2">DoxX family protein</fullName>
    </submittedName>
</protein>
<proteinExistence type="predicted"/>
<dbReference type="Proteomes" id="UP000267268">
    <property type="component" value="Chromosome 1"/>
</dbReference>
<feature type="transmembrane region" description="Helical" evidence="1">
    <location>
        <begin position="7"/>
        <end position="23"/>
    </location>
</feature>